<evidence type="ECO:0000313" key="2">
    <source>
        <dbReference type="Proteomes" id="UP001465755"/>
    </source>
</evidence>
<name>A0AAW1P7H3_9CHLO</name>
<accession>A0AAW1P7H3</accession>
<protein>
    <submittedName>
        <fullName evidence="1">Uncharacterized protein</fullName>
    </submittedName>
</protein>
<dbReference type="Pfam" id="PF10184">
    <property type="entry name" value="DUF2358"/>
    <property type="match status" value="1"/>
</dbReference>
<dbReference type="InterPro" id="IPR018790">
    <property type="entry name" value="DUF2358"/>
</dbReference>
<comment type="caution">
    <text evidence="1">The sequence shown here is derived from an EMBL/GenBank/DDBJ whole genome shotgun (WGS) entry which is preliminary data.</text>
</comment>
<gene>
    <name evidence="1" type="ORF">WJX73_010648</name>
</gene>
<reference evidence="1 2" key="1">
    <citation type="journal article" date="2024" name="Nat. Commun.">
        <title>Phylogenomics reveals the evolutionary origins of lichenization in chlorophyte algae.</title>
        <authorList>
            <person name="Puginier C."/>
            <person name="Libourel C."/>
            <person name="Otte J."/>
            <person name="Skaloud P."/>
            <person name="Haon M."/>
            <person name="Grisel S."/>
            <person name="Petersen M."/>
            <person name="Berrin J.G."/>
            <person name="Delaux P.M."/>
            <person name="Dal Grande F."/>
            <person name="Keller J."/>
        </authorList>
    </citation>
    <scope>NUCLEOTIDE SEQUENCE [LARGE SCALE GENOMIC DNA]</scope>
    <source>
        <strain evidence="1 2">SAG 2036</strain>
    </source>
</reference>
<dbReference type="PANTHER" id="PTHR34123">
    <property type="entry name" value="OS04G0578200 PROTEIN"/>
    <property type="match status" value="1"/>
</dbReference>
<sequence>MRTQEISSASGLSRLTPHPSIRPSYWNVRVRCAADTDKKAAVKDRKANQKDPGLGAKAVWVGAEQFGNLVGMFKGQEQAKNKPRQLSKLSREEVLAEIKRDYESNYFVNGTGDMNAYEEDCLFTDPFSGFKGTQRFKKNVGNFGNFLEDVQLDVLDFREVEDGLCTRWRFGATLKFPWRPRLAAAGRTTHFFSPDTNRVREHREEWDTEVGRVLQQLLKPGKQKKK</sequence>
<dbReference type="EMBL" id="JALJOQ010000050">
    <property type="protein sequence ID" value="KAK9804562.1"/>
    <property type="molecule type" value="Genomic_DNA"/>
</dbReference>
<dbReference type="Proteomes" id="UP001465755">
    <property type="component" value="Unassembled WGS sequence"/>
</dbReference>
<organism evidence="1 2">
    <name type="scientific">Symbiochloris irregularis</name>
    <dbReference type="NCBI Taxonomy" id="706552"/>
    <lineage>
        <taxon>Eukaryota</taxon>
        <taxon>Viridiplantae</taxon>
        <taxon>Chlorophyta</taxon>
        <taxon>core chlorophytes</taxon>
        <taxon>Trebouxiophyceae</taxon>
        <taxon>Trebouxiales</taxon>
        <taxon>Trebouxiaceae</taxon>
        <taxon>Symbiochloris</taxon>
    </lineage>
</organism>
<dbReference type="Gene3D" id="3.10.450.50">
    <property type="match status" value="1"/>
</dbReference>
<proteinExistence type="predicted"/>
<dbReference type="AlphaFoldDB" id="A0AAW1P7H3"/>
<keyword evidence="2" id="KW-1185">Reference proteome</keyword>
<dbReference type="InterPro" id="IPR032710">
    <property type="entry name" value="NTF2-like_dom_sf"/>
</dbReference>
<dbReference type="PANTHER" id="PTHR34123:SF1">
    <property type="entry name" value="OS04G0578200 PROTEIN"/>
    <property type="match status" value="1"/>
</dbReference>
<evidence type="ECO:0000313" key="1">
    <source>
        <dbReference type="EMBL" id="KAK9804562.1"/>
    </source>
</evidence>
<dbReference type="SUPFAM" id="SSF54427">
    <property type="entry name" value="NTF2-like"/>
    <property type="match status" value="1"/>
</dbReference>